<keyword evidence="3" id="KW-1185">Reference proteome</keyword>
<gene>
    <name evidence="2" type="ORF">EC973_000389</name>
</gene>
<comment type="caution">
    <text evidence="2">The sequence shown here is derived from an EMBL/GenBank/DDBJ whole genome shotgun (WGS) entry which is preliminary data.</text>
</comment>
<feature type="region of interest" description="Disordered" evidence="1">
    <location>
        <begin position="42"/>
        <end position="89"/>
    </location>
</feature>
<evidence type="ECO:0000313" key="3">
    <source>
        <dbReference type="Proteomes" id="UP000605846"/>
    </source>
</evidence>
<organism evidence="2 3">
    <name type="scientific">Apophysomyces ossiformis</name>
    <dbReference type="NCBI Taxonomy" id="679940"/>
    <lineage>
        <taxon>Eukaryota</taxon>
        <taxon>Fungi</taxon>
        <taxon>Fungi incertae sedis</taxon>
        <taxon>Mucoromycota</taxon>
        <taxon>Mucoromycotina</taxon>
        <taxon>Mucoromycetes</taxon>
        <taxon>Mucorales</taxon>
        <taxon>Mucorineae</taxon>
        <taxon>Mucoraceae</taxon>
        <taxon>Apophysomyces</taxon>
    </lineage>
</organism>
<name>A0A8H7BL90_9FUNG</name>
<protein>
    <submittedName>
        <fullName evidence="2">Uncharacterized protein</fullName>
    </submittedName>
</protein>
<proteinExistence type="predicted"/>
<dbReference type="AlphaFoldDB" id="A0A8H7BL90"/>
<evidence type="ECO:0000256" key="1">
    <source>
        <dbReference type="SAM" id="MobiDB-lite"/>
    </source>
</evidence>
<evidence type="ECO:0000313" key="2">
    <source>
        <dbReference type="EMBL" id="KAF7725137.1"/>
    </source>
</evidence>
<accession>A0A8H7BL90</accession>
<dbReference type="EMBL" id="JABAYA010000103">
    <property type="protein sequence ID" value="KAF7725137.1"/>
    <property type="molecule type" value="Genomic_DNA"/>
</dbReference>
<reference evidence="2" key="1">
    <citation type="submission" date="2020-01" db="EMBL/GenBank/DDBJ databases">
        <title>Genome Sequencing of Three Apophysomyces-Like Fungal Strains Confirms a Novel Fungal Genus in the Mucoromycota with divergent Burkholderia-like Endosymbiotic Bacteria.</title>
        <authorList>
            <person name="Stajich J.E."/>
            <person name="Macias A.M."/>
            <person name="Carter-House D."/>
            <person name="Lovett B."/>
            <person name="Kasson L.R."/>
            <person name="Berry K."/>
            <person name="Grigoriev I."/>
            <person name="Chang Y."/>
            <person name="Spatafora J."/>
            <person name="Kasson M.T."/>
        </authorList>
    </citation>
    <scope>NUCLEOTIDE SEQUENCE</scope>
    <source>
        <strain evidence="2">NRRL A-21654</strain>
    </source>
</reference>
<sequence>MEQSDETANCNDGRQKLHAQQAHLKDMRERLLLYKKRHEAVLRDEEKREKEEAEQNRRVEEERQRLEEERQGSQLPEKRQLTHSAGRHE</sequence>
<feature type="region of interest" description="Disordered" evidence="1">
    <location>
        <begin position="1"/>
        <end position="22"/>
    </location>
</feature>
<feature type="compositionally biased region" description="Polar residues" evidence="1">
    <location>
        <begin position="1"/>
        <end position="12"/>
    </location>
</feature>
<dbReference type="Proteomes" id="UP000605846">
    <property type="component" value="Unassembled WGS sequence"/>
</dbReference>